<reference evidence="1 2" key="1">
    <citation type="submission" date="2024-07" db="EMBL/GenBank/DDBJ databases">
        <authorList>
            <person name="Akdeniz Z."/>
        </authorList>
    </citation>
    <scope>NUCLEOTIDE SEQUENCE [LARGE SCALE GENOMIC DNA]</scope>
</reference>
<evidence type="ECO:0000313" key="1">
    <source>
        <dbReference type="EMBL" id="CAL6000623.1"/>
    </source>
</evidence>
<name>A0ABP1HRE3_9EUKA</name>
<evidence type="ECO:0000313" key="2">
    <source>
        <dbReference type="Proteomes" id="UP001642409"/>
    </source>
</evidence>
<keyword evidence="2" id="KW-1185">Reference proteome</keyword>
<sequence>MDLKLNNADNPVSRQYINQPRWREDGLNTCESQIHIWISAHGCRSKTSRLKILLCNTISSRQLGAVWSSMFAYTFNLSIFDSRLKVQAFYSVCVEAHVMSQDSSQLRVWKQGFRMLSDDQVSRFILI</sequence>
<dbReference type="Proteomes" id="UP001642409">
    <property type="component" value="Unassembled WGS sequence"/>
</dbReference>
<accession>A0ABP1HRE3</accession>
<protein>
    <submittedName>
        <fullName evidence="1">Hypothetical_protein</fullName>
    </submittedName>
</protein>
<gene>
    <name evidence="1" type="ORF">HINF_LOCUS16790</name>
</gene>
<proteinExistence type="predicted"/>
<organism evidence="1 2">
    <name type="scientific">Hexamita inflata</name>
    <dbReference type="NCBI Taxonomy" id="28002"/>
    <lineage>
        <taxon>Eukaryota</taxon>
        <taxon>Metamonada</taxon>
        <taxon>Diplomonadida</taxon>
        <taxon>Hexamitidae</taxon>
        <taxon>Hexamitinae</taxon>
        <taxon>Hexamita</taxon>
    </lineage>
</organism>
<comment type="caution">
    <text evidence="1">The sequence shown here is derived from an EMBL/GenBank/DDBJ whole genome shotgun (WGS) entry which is preliminary data.</text>
</comment>
<dbReference type="EMBL" id="CAXDID020000041">
    <property type="protein sequence ID" value="CAL6000623.1"/>
    <property type="molecule type" value="Genomic_DNA"/>
</dbReference>